<feature type="compositionally biased region" description="Polar residues" evidence="6">
    <location>
        <begin position="8"/>
        <end position="23"/>
    </location>
</feature>
<keyword evidence="2" id="KW-0813">Transport</keyword>
<feature type="transmembrane region" description="Helical" evidence="7">
    <location>
        <begin position="435"/>
        <end position="462"/>
    </location>
</feature>
<feature type="region of interest" description="Disordered" evidence="6">
    <location>
        <begin position="1"/>
        <end position="50"/>
    </location>
</feature>
<dbReference type="PROSITE" id="PS50850">
    <property type="entry name" value="MFS"/>
    <property type="match status" value="1"/>
</dbReference>
<reference evidence="9" key="1">
    <citation type="submission" date="2021-12" db="EMBL/GenBank/DDBJ databases">
        <title>Curvularia clavata genome.</title>
        <authorList>
            <person name="Cao Y."/>
        </authorList>
    </citation>
    <scope>NUCLEOTIDE SEQUENCE</scope>
    <source>
        <strain evidence="9">Yc1106</strain>
    </source>
</reference>
<feature type="compositionally biased region" description="Acidic residues" evidence="6">
    <location>
        <begin position="36"/>
        <end position="46"/>
    </location>
</feature>
<feature type="transmembrane region" description="Helical" evidence="7">
    <location>
        <begin position="228"/>
        <end position="253"/>
    </location>
</feature>
<feature type="transmembrane region" description="Helical" evidence="7">
    <location>
        <begin position="154"/>
        <end position="174"/>
    </location>
</feature>
<feature type="transmembrane region" description="Helical" evidence="7">
    <location>
        <begin position="186"/>
        <end position="208"/>
    </location>
</feature>
<keyword evidence="3 7" id="KW-0812">Transmembrane</keyword>
<evidence type="ECO:0000259" key="8">
    <source>
        <dbReference type="PROSITE" id="PS50850"/>
    </source>
</evidence>
<feature type="transmembrane region" description="Helical" evidence="7">
    <location>
        <begin position="320"/>
        <end position="340"/>
    </location>
</feature>
<dbReference type="Pfam" id="PF07690">
    <property type="entry name" value="MFS_1"/>
    <property type="match status" value="1"/>
</dbReference>
<dbReference type="SUPFAM" id="SSF103473">
    <property type="entry name" value="MFS general substrate transporter"/>
    <property type="match status" value="1"/>
</dbReference>
<evidence type="ECO:0000256" key="3">
    <source>
        <dbReference type="ARBA" id="ARBA00022692"/>
    </source>
</evidence>
<feature type="domain" description="Major facilitator superfamily (MFS) profile" evidence="8">
    <location>
        <begin position="58"/>
        <end position="496"/>
    </location>
</feature>
<feature type="transmembrane region" description="Helical" evidence="7">
    <location>
        <begin position="129"/>
        <end position="148"/>
    </location>
</feature>
<dbReference type="InterPro" id="IPR036259">
    <property type="entry name" value="MFS_trans_sf"/>
</dbReference>
<feature type="transmembrane region" description="Helical" evidence="7">
    <location>
        <begin position="468"/>
        <end position="489"/>
    </location>
</feature>
<accession>A0A9Q8ZG25</accession>
<evidence type="ECO:0000256" key="6">
    <source>
        <dbReference type="SAM" id="MobiDB-lite"/>
    </source>
</evidence>
<protein>
    <recommendedName>
        <fullName evidence="8">Major facilitator superfamily (MFS) profile domain-containing protein</fullName>
    </recommendedName>
</protein>
<sequence>MPPEPSIGNRSPSINPSDETTPLLSYVEPAPLPESYEPDDVQDGNQDDDKDRPLPKTQVFLLCYASSVAPTAFFSIFPYINFMIERIGGVATEDVGFYSGLIESLFSATQMCVMILWGKASDRYGRKPVLVASLFGMAIATALFGLSQSLWQMMLFRCLGGVFAGTVVTVRAMLSENSTKHTQARIFSFFSFFNNMGLFLGPLIGAGLESPAEKFPSTFGRVQFWHDYPYALPNFVIAAIGLSAALTSLLFVKETLPVDSDKRHSESSMSIWKLLKYPGVTPVLLIYNYAMLLAYTFTAVFPVAQYTPIHLGGFSLTPGLIAFCTALNGVSQAIWLLIAFPILHKRLGTGRLLWLCAFAWPFLFVFFPIYNFLLRQGYETLFWATGPVMLAIFCGVSMAFSEFLVYSFLSTLLIRKPAAVQLALNDISPSPETLGTLNAVALAAQSGIRSVAPAVATSIFAVGVKYHILWGQLFWLFQIVLACGLFFFLRRLPAKARGDVKPKQQNFGA</sequence>
<dbReference type="EMBL" id="CP089279">
    <property type="protein sequence ID" value="USP80809.1"/>
    <property type="molecule type" value="Genomic_DNA"/>
</dbReference>
<evidence type="ECO:0000256" key="5">
    <source>
        <dbReference type="ARBA" id="ARBA00023136"/>
    </source>
</evidence>
<evidence type="ECO:0000256" key="2">
    <source>
        <dbReference type="ARBA" id="ARBA00022448"/>
    </source>
</evidence>
<dbReference type="CDD" id="cd17330">
    <property type="entry name" value="MFS_SLC46_TetA_like"/>
    <property type="match status" value="1"/>
</dbReference>
<keyword evidence="4 7" id="KW-1133">Transmembrane helix</keyword>
<dbReference type="InterPro" id="IPR001958">
    <property type="entry name" value="Tet-R_TetA/multi-R_MdtG-like"/>
</dbReference>
<evidence type="ECO:0000313" key="10">
    <source>
        <dbReference type="Proteomes" id="UP001056012"/>
    </source>
</evidence>
<keyword evidence="5 7" id="KW-0472">Membrane</keyword>
<feature type="transmembrane region" description="Helical" evidence="7">
    <location>
        <begin position="352"/>
        <end position="370"/>
    </location>
</feature>
<name>A0A9Q8ZG25_CURCL</name>
<dbReference type="GO" id="GO:0016020">
    <property type="term" value="C:membrane"/>
    <property type="evidence" value="ECO:0007669"/>
    <property type="project" value="UniProtKB-SubCell"/>
</dbReference>
<feature type="transmembrane region" description="Helical" evidence="7">
    <location>
        <begin position="95"/>
        <end position="117"/>
    </location>
</feature>
<feature type="transmembrane region" description="Helical" evidence="7">
    <location>
        <begin position="59"/>
        <end position="80"/>
    </location>
</feature>
<dbReference type="PRINTS" id="PR01035">
    <property type="entry name" value="TCRTETA"/>
</dbReference>
<dbReference type="AlphaFoldDB" id="A0A9Q8ZG25"/>
<gene>
    <name evidence="9" type="ORF">yc1106_08083</name>
</gene>
<keyword evidence="10" id="KW-1185">Reference proteome</keyword>
<feature type="transmembrane region" description="Helical" evidence="7">
    <location>
        <begin position="390"/>
        <end position="414"/>
    </location>
</feature>
<evidence type="ECO:0000313" key="9">
    <source>
        <dbReference type="EMBL" id="USP80809.1"/>
    </source>
</evidence>
<dbReference type="PANTHER" id="PTHR23504">
    <property type="entry name" value="MAJOR FACILITATOR SUPERFAMILY DOMAIN-CONTAINING PROTEIN 10"/>
    <property type="match status" value="1"/>
</dbReference>
<dbReference type="GO" id="GO:0022857">
    <property type="term" value="F:transmembrane transporter activity"/>
    <property type="evidence" value="ECO:0007669"/>
    <property type="project" value="InterPro"/>
</dbReference>
<dbReference type="Gene3D" id="1.20.1250.20">
    <property type="entry name" value="MFS general substrate transporter like domains"/>
    <property type="match status" value="1"/>
</dbReference>
<evidence type="ECO:0000256" key="1">
    <source>
        <dbReference type="ARBA" id="ARBA00004141"/>
    </source>
</evidence>
<evidence type="ECO:0000256" key="7">
    <source>
        <dbReference type="SAM" id="Phobius"/>
    </source>
</evidence>
<dbReference type="PANTHER" id="PTHR23504:SF3">
    <property type="entry name" value="MAJOR FACILITATOR SUPERFAMILY (MFS) PROFILE DOMAIN-CONTAINING PROTEIN"/>
    <property type="match status" value="1"/>
</dbReference>
<dbReference type="Proteomes" id="UP001056012">
    <property type="component" value="Chromosome 6"/>
</dbReference>
<comment type="subcellular location">
    <subcellularLocation>
        <location evidence="1">Membrane</location>
        <topology evidence="1">Multi-pass membrane protein</topology>
    </subcellularLocation>
</comment>
<organism evidence="9 10">
    <name type="scientific">Curvularia clavata</name>
    <dbReference type="NCBI Taxonomy" id="95742"/>
    <lineage>
        <taxon>Eukaryota</taxon>
        <taxon>Fungi</taxon>
        <taxon>Dikarya</taxon>
        <taxon>Ascomycota</taxon>
        <taxon>Pezizomycotina</taxon>
        <taxon>Dothideomycetes</taxon>
        <taxon>Pleosporomycetidae</taxon>
        <taxon>Pleosporales</taxon>
        <taxon>Pleosporineae</taxon>
        <taxon>Pleosporaceae</taxon>
        <taxon>Curvularia</taxon>
    </lineage>
</organism>
<dbReference type="OrthoDB" id="419616at2759"/>
<feature type="transmembrane region" description="Helical" evidence="7">
    <location>
        <begin position="274"/>
        <end position="300"/>
    </location>
</feature>
<proteinExistence type="predicted"/>
<evidence type="ECO:0000256" key="4">
    <source>
        <dbReference type="ARBA" id="ARBA00022989"/>
    </source>
</evidence>
<dbReference type="InterPro" id="IPR020846">
    <property type="entry name" value="MFS_dom"/>
</dbReference>
<dbReference type="VEuPathDB" id="FungiDB:yc1106_08083"/>
<dbReference type="InterPro" id="IPR011701">
    <property type="entry name" value="MFS"/>
</dbReference>